<evidence type="ECO:0000256" key="7">
    <source>
        <dbReference type="RuleBase" id="RU362042"/>
    </source>
</evidence>
<proteinExistence type="inferred from homology"/>
<comment type="similarity">
    <text evidence="3 7">Belongs to the peptidase S26 family.</text>
</comment>
<keyword evidence="7" id="KW-0812">Transmembrane</keyword>
<dbReference type="KEGG" id="vgu:HYG85_09015"/>
<gene>
    <name evidence="9" type="primary">lepB</name>
    <name evidence="9" type="ORF">HYG85_09015</name>
</gene>
<dbReference type="GO" id="GO:0004252">
    <property type="term" value="F:serine-type endopeptidase activity"/>
    <property type="evidence" value="ECO:0007669"/>
    <property type="project" value="InterPro"/>
</dbReference>
<reference evidence="9 10" key="1">
    <citation type="submission" date="2020-07" db="EMBL/GenBank/DDBJ databases">
        <title>Vallitalea guaymasensis genome.</title>
        <authorList>
            <person name="Postec A."/>
        </authorList>
    </citation>
    <scope>NUCLEOTIDE SEQUENCE [LARGE SCALE GENOMIC DNA]</scope>
    <source>
        <strain evidence="9 10">Ra1766G1</strain>
    </source>
</reference>
<evidence type="ECO:0000256" key="5">
    <source>
        <dbReference type="ARBA" id="ARBA00022801"/>
    </source>
</evidence>
<evidence type="ECO:0000259" key="8">
    <source>
        <dbReference type="Pfam" id="PF10502"/>
    </source>
</evidence>
<evidence type="ECO:0000256" key="2">
    <source>
        <dbReference type="ARBA" id="ARBA00004401"/>
    </source>
</evidence>
<feature type="active site" evidence="6">
    <location>
        <position position="83"/>
    </location>
</feature>
<dbReference type="AlphaFoldDB" id="A0A8J8M9Y1"/>
<dbReference type="PANTHER" id="PTHR43390">
    <property type="entry name" value="SIGNAL PEPTIDASE I"/>
    <property type="match status" value="1"/>
</dbReference>
<dbReference type="GO" id="GO:0009003">
    <property type="term" value="F:signal peptidase activity"/>
    <property type="evidence" value="ECO:0007669"/>
    <property type="project" value="UniProtKB-EC"/>
</dbReference>
<evidence type="ECO:0000256" key="3">
    <source>
        <dbReference type="ARBA" id="ARBA00009370"/>
    </source>
</evidence>
<accession>A0A8J8M9Y1</accession>
<feature type="transmembrane region" description="Helical" evidence="7">
    <location>
        <begin position="12"/>
        <end position="31"/>
    </location>
</feature>
<dbReference type="GO" id="GO:0006465">
    <property type="term" value="P:signal peptide processing"/>
    <property type="evidence" value="ECO:0007669"/>
    <property type="project" value="InterPro"/>
</dbReference>
<name>A0A8J8M9Y1_9FIRM</name>
<protein>
    <recommendedName>
        <fullName evidence="4 7">Signal peptidase I</fullName>
        <ecNumber evidence="4 7">3.4.21.89</ecNumber>
    </recommendedName>
</protein>
<dbReference type="GO" id="GO:0005886">
    <property type="term" value="C:plasma membrane"/>
    <property type="evidence" value="ECO:0007669"/>
    <property type="project" value="UniProtKB-SubCell"/>
</dbReference>
<evidence type="ECO:0000313" key="9">
    <source>
        <dbReference type="EMBL" id="QUH29052.1"/>
    </source>
</evidence>
<feature type="active site" evidence="6">
    <location>
        <position position="39"/>
    </location>
</feature>
<keyword evidence="10" id="KW-1185">Reference proteome</keyword>
<dbReference type="InterPro" id="IPR019533">
    <property type="entry name" value="Peptidase_S26"/>
</dbReference>
<dbReference type="Pfam" id="PF10502">
    <property type="entry name" value="Peptidase_S26"/>
    <property type="match status" value="1"/>
</dbReference>
<dbReference type="InterPro" id="IPR000223">
    <property type="entry name" value="Pept_S26A_signal_pept_1"/>
</dbReference>
<dbReference type="SUPFAM" id="SSF51306">
    <property type="entry name" value="LexA/Signal peptidase"/>
    <property type="match status" value="1"/>
</dbReference>
<dbReference type="PRINTS" id="PR00727">
    <property type="entry name" value="LEADERPTASE"/>
</dbReference>
<keyword evidence="5 7" id="KW-0378">Hydrolase</keyword>
<comment type="catalytic activity">
    <reaction evidence="1 7">
        <text>Cleavage of hydrophobic, N-terminal signal or leader sequences from secreted and periplasmic proteins.</text>
        <dbReference type="EC" id="3.4.21.89"/>
    </reaction>
</comment>
<dbReference type="InterPro" id="IPR019758">
    <property type="entry name" value="Pept_S26A_signal_pept_1_CS"/>
</dbReference>
<dbReference type="EMBL" id="CP058561">
    <property type="protein sequence ID" value="QUH29052.1"/>
    <property type="molecule type" value="Genomic_DNA"/>
</dbReference>
<dbReference type="EC" id="3.4.21.89" evidence="4 7"/>
<dbReference type="InterPro" id="IPR036286">
    <property type="entry name" value="LexA/Signal_pep-like_sf"/>
</dbReference>
<organism evidence="9 10">
    <name type="scientific">Vallitalea guaymasensis</name>
    <dbReference type="NCBI Taxonomy" id="1185412"/>
    <lineage>
        <taxon>Bacteria</taxon>
        <taxon>Bacillati</taxon>
        <taxon>Bacillota</taxon>
        <taxon>Clostridia</taxon>
        <taxon>Lachnospirales</taxon>
        <taxon>Vallitaleaceae</taxon>
        <taxon>Vallitalea</taxon>
    </lineage>
</organism>
<dbReference type="RefSeq" id="WP_212693193.1">
    <property type="nucleotide sequence ID" value="NZ_CAJXUH010000002.1"/>
</dbReference>
<dbReference type="PROSITE" id="PS00761">
    <property type="entry name" value="SPASE_I_3"/>
    <property type="match status" value="1"/>
</dbReference>
<evidence type="ECO:0000313" key="10">
    <source>
        <dbReference type="Proteomes" id="UP000677305"/>
    </source>
</evidence>
<feature type="domain" description="Peptidase S26" evidence="8">
    <location>
        <begin position="10"/>
        <end position="159"/>
    </location>
</feature>
<evidence type="ECO:0000256" key="1">
    <source>
        <dbReference type="ARBA" id="ARBA00000677"/>
    </source>
</evidence>
<dbReference type="PANTHER" id="PTHR43390:SF1">
    <property type="entry name" value="CHLOROPLAST PROCESSING PEPTIDASE"/>
    <property type="match status" value="1"/>
</dbReference>
<comment type="subcellular location">
    <subcellularLocation>
        <location evidence="2">Cell membrane</location>
        <topology evidence="2">Single-pass type II membrane protein</topology>
    </subcellularLocation>
    <subcellularLocation>
        <location evidence="7">Membrane</location>
        <topology evidence="7">Single-pass type II membrane protein</topology>
    </subcellularLocation>
</comment>
<keyword evidence="7" id="KW-0645">Protease</keyword>
<evidence type="ECO:0000256" key="4">
    <source>
        <dbReference type="ARBA" id="ARBA00013208"/>
    </source>
</evidence>
<dbReference type="NCBIfam" id="TIGR02227">
    <property type="entry name" value="sigpep_I_bact"/>
    <property type="match status" value="1"/>
</dbReference>
<dbReference type="CDD" id="cd06530">
    <property type="entry name" value="S26_SPase_I"/>
    <property type="match status" value="1"/>
</dbReference>
<dbReference type="Proteomes" id="UP000677305">
    <property type="component" value="Chromosome"/>
</dbReference>
<dbReference type="Gene3D" id="2.10.109.10">
    <property type="entry name" value="Umud Fragment, subunit A"/>
    <property type="match status" value="1"/>
</dbReference>
<keyword evidence="7" id="KW-0472">Membrane</keyword>
<keyword evidence="7" id="KW-1133">Transmembrane helix</keyword>
<evidence type="ECO:0000256" key="6">
    <source>
        <dbReference type="PIRSR" id="PIRSR600223-1"/>
    </source>
</evidence>
<sequence length="161" mass="18356">MKKLDKLIVREWITALIYSIVIVGVISLIIWPMKVKGRSMENTLYDNDYILVSKAITLITEYKKGDLIILCYEENGKVNRIVKRIIGLEGDHIQIIDNKVIRNGQILEENYVKGTTIGNIDLYVPKGNVFFLGDNRSLSKDSRILGCFNKSKIKGKVIIKL</sequence>